<evidence type="ECO:0000256" key="3">
    <source>
        <dbReference type="ARBA" id="ARBA00022989"/>
    </source>
</evidence>
<dbReference type="InterPro" id="IPR010432">
    <property type="entry name" value="RDD"/>
</dbReference>
<evidence type="ECO:0000313" key="7">
    <source>
        <dbReference type="EMBL" id="MEQ4481426.1"/>
    </source>
</evidence>
<feature type="transmembrane region" description="Helical" evidence="5">
    <location>
        <begin position="17"/>
        <end position="37"/>
    </location>
</feature>
<dbReference type="Proteomes" id="UP001493487">
    <property type="component" value="Unassembled WGS sequence"/>
</dbReference>
<evidence type="ECO:0000256" key="4">
    <source>
        <dbReference type="ARBA" id="ARBA00023136"/>
    </source>
</evidence>
<keyword evidence="8" id="KW-1185">Reference proteome</keyword>
<dbReference type="RefSeq" id="WP_255677817.1">
    <property type="nucleotide sequence ID" value="NZ_JAIOAP010000001.1"/>
</dbReference>
<comment type="caution">
    <text evidence="7">The sequence shown here is derived from an EMBL/GenBank/DDBJ whole genome shotgun (WGS) entry which is preliminary data.</text>
</comment>
<keyword evidence="3 5" id="KW-1133">Transmembrane helix</keyword>
<name>A0ABV1KN27_9BACL</name>
<dbReference type="EMBL" id="JASKHM010000001">
    <property type="protein sequence ID" value="MEQ4481426.1"/>
    <property type="molecule type" value="Genomic_DNA"/>
</dbReference>
<feature type="transmembrane region" description="Helical" evidence="5">
    <location>
        <begin position="44"/>
        <end position="62"/>
    </location>
</feature>
<feature type="domain" description="RDD" evidence="6">
    <location>
        <begin position="13"/>
        <end position="133"/>
    </location>
</feature>
<feature type="transmembrane region" description="Helical" evidence="5">
    <location>
        <begin position="151"/>
        <end position="176"/>
    </location>
</feature>
<comment type="subcellular location">
    <subcellularLocation>
        <location evidence="1">Membrane</location>
        <topology evidence="1">Multi-pass membrane protein</topology>
    </subcellularLocation>
</comment>
<keyword evidence="4 5" id="KW-0472">Membrane</keyword>
<evidence type="ECO:0000313" key="8">
    <source>
        <dbReference type="Proteomes" id="UP001493487"/>
    </source>
</evidence>
<dbReference type="PANTHER" id="PTHR38480">
    <property type="entry name" value="SLR0254 PROTEIN"/>
    <property type="match status" value="1"/>
</dbReference>
<reference evidence="7 8" key="1">
    <citation type="journal article" date="2023" name="Genome Announc.">
        <title>Pan-Genome Analyses of the Genus Cohnella and Proposal of the Novel Species Cohnella silvisoli sp. nov., Isolated from Forest Soil.</title>
        <authorList>
            <person name="Wang C."/>
            <person name="Mao L."/>
            <person name="Bao G."/>
            <person name="Zhu H."/>
        </authorList>
    </citation>
    <scope>NUCLEOTIDE SEQUENCE [LARGE SCALE GENOMIC DNA]</scope>
    <source>
        <strain evidence="7 8">NL03-T5-1</strain>
    </source>
</reference>
<dbReference type="Pfam" id="PF06271">
    <property type="entry name" value="RDD"/>
    <property type="match status" value="1"/>
</dbReference>
<keyword evidence="2 5" id="KW-0812">Transmembrane</keyword>
<evidence type="ECO:0000256" key="5">
    <source>
        <dbReference type="SAM" id="Phobius"/>
    </source>
</evidence>
<accession>A0ABV1KN27</accession>
<proteinExistence type="predicted"/>
<dbReference type="Gene3D" id="3.40.1000.10">
    <property type="entry name" value="Mog1/PsbP, alpha/beta/alpha sandwich"/>
    <property type="match status" value="1"/>
</dbReference>
<gene>
    <name evidence="7" type="ORF">QJS35_03335</name>
</gene>
<evidence type="ECO:0000256" key="2">
    <source>
        <dbReference type="ARBA" id="ARBA00022692"/>
    </source>
</evidence>
<evidence type="ECO:0000256" key="1">
    <source>
        <dbReference type="ARBA" id="ARBA00004141"/>
    </source>
</evidence>
<sequence length="343" mass="37586">MGSITSTYGASIFFRRWAATVIDFLIWAGLIGLIAASEEFGDDYLTLAMLGWIVGFVSYYLLLEGLTGYTLGKFVLRIQAVNETGGVPGFVKSLIRTVLRLVDTNPLLIGGLPAGICVLVTPKKQRLGDMVAKTYVVKVRDLVTASRSKTIILAVVFSILACVSVVSAVSGISALIRESNKSEVYISKDKQFQITAPSSWSNDSDLHQDADISISNRYAEKYFIVLSESKQGFDDGTTLADYEKIVEEHFVAEMGHKEFVMDPHHTEINGNPAIQFSFHITVDEFPATYLVTVVETQSHFHQLLAWTLKDKYSSLQVELSNITVSFREAVGNESNSGGGSVSA</sequence>
<evidence type="ECO:0000259" key="6">
    <source>
        <dbReference type="Pfam" id="PF06271"/>
    </source>
</evidence>
<protein>
    <submittedName>
        <fullName evidence="7">RDD family protein</fullName>
    </submittedName>
</protein>
<organism evidence="7 8">
    <name type="scientific">Cohnella silvisoli</name>
    <dbReference type="NCBI Taxonomy" id="2873699"/>
    <lineage>
        <taxon>Bacteria</taxon>
        <taxon>Bacillati</taxon>
        <taxon>Bacillota</taxon>
        <taxon>Bacilli</taxon>
        <taxon>Bacillales</taxon>
        <taxon>Paenibacillaceae</taxon>
        <taxon>Cohnella</taxon>
    </lineage>
</organism>
<dbReference type="PANTHER" id="PTHR38480:SF1">
    <property type="entry name" value="SLR0254 PROTEIN"/>
    <property type="match status" value="1"/>
</dbReference>